<dbReference type="SUPFAM" id="SSF51261">
    <property type="entry name" value="Duplicated hybrid motif"/>
    <property type="match status" value="1"/>
</dbReference>
<feature type="domain" description="PTS EIIB type-1" evidence="13">
    <location>
        <begin position="22"/>
        <end position="104"/>
    </location>
</feature>
<dbReference type="PROSITE" id="PS51098">
    <property type="entry name" value="PTS_EIIB_TYPE_1"/>
    <property type="match status" value="1"/>
</dbReference>
<proteinExistence type="predicted"/>
<gene>
    <name evidence="14" type="ORF">BLA55_01065</name>
</gene>
<evidence type="ECO:0000256" key="6">
    <source>
        <dbReference type="ARBA" id="ARBA00022683"/>
    </source>
</evidence>
<evidence type="ECO:0000313" key="15">
    <source>
        <dbReference type="Proteomes" id="UP000184322"/>
    </source>
</evidence>
<dbReference type="NCBIfam" id="TIGR00830">
    <property type="entry name" value="PTBA"/>
    <property type="match status" value="1"/>
</dbReference>
<dbReference type="Pfam" id="PF00367">
    <property type="entry name" value="PTS_EIIB"/>
    <property type="match status" value="1"/>
</dbReference>
<evidence type="ECO:0000313" key="14">
    <source>
        <dbReference type="EMBL" id="APJ38819.1"/>
    </source>
</evidence>
<dbReference type="InterPro" id="IPR018113">
    <property type="entry name" value="PTrfase_EIIB_Cys"/>
</dbReference>
<keyword evidence="4" id="KW-0762">Sugar transport</keyword>
<keyword evidence="2" id="KW-0813">Transport</keyword>
<dbReference type="InterPro" id="IPR001127">
    <property type="entry name" value="PTS_EIIA_1_perm"/>
</dbReference>
<dbReference type="Proteomes" id="UP000184322">
    <property type="component" value="Chromosome"/>
</dbReference>
<evidence type="ECO:0000256" key="7">
    <source>
        <dbReference type="ARBA" id="ARBA00022692"/>
    </source>
</evidence>
<evidence type="ECO:0000259" key="13">
    <source>
        <dbReference type="PROSITE" id="PS51098"/>
    </source>
</evidence>
<name>A0A1L4FTA1_9BACT</name>
<keyword evidence="5" id="KW-0808">Transferase</keyword>
<comment type="caution">
    <text evidence="11">Lacks conserved residue(s) required for the propagation of feature annotation.</text>
</comment>
<evidence type="ECO:0000259" key="12">
    <source>
        <dbReference type="PROSITE" id="PS51093"/>
    </source>
</evidence>
<dbReference type="PANTHER" id="PTHR45008:SF1">
    <property type="entry name" value="PTS SYSTEM GLUCOSE-SPECIFIC EIIA COMPONENT"/>
    <property type="match status" value="1"/>
</dbReference>
<dbReference type="PROSITE" id="PS51093">
    <property type="entry name" value="PTS_EIIA_TYPE_1"/>
    <property type="match status" value="1"/>
</dbReference>
<evidence type="ECO:0000256" key="10">
    <source>
        <dbReference type="ARBA" id="ARBA00023136"/>
    </source>
</evidence>
<evidence type="ECO:0000256" key="11">
    <source>
        <dbReference type="PROSITE-ProRule" id="PRU00421"/>
    </source>
</evidence>
<dbReference type="Gene3D" id="2.70.70.10">
    <property type="entry name" value="Glucose Permease (Domain IIA)"/>
    <property type="match status" value="1"/>
</dbReference>
<protein>
    <submittedName>
        <fullName evidence="14">Uncharacterized protein</fullName>
    </submittedName>
</protein>
<keyword evidence="7" id="KW-0812">Transmembrane</keyword>
<evidence type="ECO:0000256" key="9">
    <source>
        <dbReference type="ARBA" id="ARBA00022989"/>
    </source>
</evidence>
<dbReference type="OrthoDB" id="92465at2"/>
<accession>A0A1L4FTA1</accession>
<evidence type="ECO:0000256" key="4">
    <source>
        <dbReference type="ARBA" id="ARBA00022597"/>
    </source>
</evidence>
<dbReference type="AlphaFoldDB" id="A0A1L4FTA1"/>
<dbReference type="InterPro" id="IPR011055">
    <property type="entry name" value="Dup_hybrid_motif"/>
</dbReference>
<dbReference type="PROSITE" id="PS00371">
    <property type="entry name" value="PTS_EIIA_TYPE_1_HIS"/>
    <property type="match status" value="1"/>
</dbReference>
<dbReference type="GO" id="GO:0009401">
    <property type="term" value="P:phosphoenolpyruvate-dependent sugar phosphotransferase system"/>
    <property type="evidence" value="ECO:0007669"/>
    <property type="project" value="UniProtKB-KW"/>
</dbReference>
<dbReference type="KEGG" id="mpul:BLA55_01065"/>
<keyword evidence="10" id="KW-0472">Membrane</keyword>
<keyword evidence="9" id="KW-1133">Transmembrane helix</keyword>
<dbReference type="SUPFAM" id="SSF55604">
    <property type="entry name" value="Glucose permease domain IIB"/>
    <property type="match status" value="1"/>
</dbReference>
<dbReference type="PANTHER" id="PTHR45008">
    <property type="entry name" value="PTS SYSTEM GLUCOSE-SPECIFIC EIIA COMPONENT"/>
    <property type="match status" value="1"/>
</dbReference>
<dbReference type="EMBL" id="CP017813">
    <property type="protein sequence ID" value="APJ38819.1"/>
    <property type="molecule type" value="Genomic_DNA"/>
</dbReference>
<dbReference type="Gene3D" id="3.30.1360.60">
    <property type="entry name" value="Glucose permease domain IIB"/>
    <property type="match status" value="1"/>
</dbReference>
<feature type="domain" description="PTS EIIA type-1" evidence="12">
    <location>
        <begin position="154"/>
        <end position="261"/>
    </location>
</feature>
<reference evidence="15" key="1">
    <citation type="submission" date="2016-10" db="EMBL/GenBank/DDBJ databases">
        <authorList>
            <person name="Beylefeld A."/>
            <person name="Abolnik C."/>
        </authorList>
    </citation>
    <scope>NUCLEOTIDE SEQUENCE [LARGE SCALE GENOMIC DNA]</scope>
    <source>
        <strain evidence="15">B359_6</strain>
    </source>
</reference>
<evidence type="ECO:0000256" key="8">
    <source>
        <dbReference type="ARBA" id="ARBA00022777"/>
    </source>
</evidence>
<dbReference type="InterPro" id="IPR050890">
    <property type="entry name" value="PTS_EIIA_component"/>
</dbReference>
<dbReference type="Pfam" id="PF00358">
    <property type="entry name" value="PTS_EIIA_1"/>
    <property type="match status" value="1"/>
</dbReference>
<comment type="subcellular location">
    <subcellularLocation>
        <location evidence="1">Cytoplasm</location>
    </subcellularLocation>
</comment>
<dbReference type="STRING" id="48003.BLA55_01065"/>
<keyword evidence="8" id="KW-0418">Kinase</keyword>
<sequence length="286" mass="31082">MKKIKGLFNKEKSSENTNVVVDDFIRNVVTNLGGIDNITGFNNGVTRLRYDVKNSSLVNAEELKKLGAEEVLVLGPRYVEVKFGDQSEFINSQIRLAQPVLKKELAKNAHLQDGNLASKAVLSDTSEVQTESIDKVKLLAPAAGAIMPLESLNDGVFSEKMLGEGFVIDISHEKSVDVLSPISGKVVLAFPTKHAYTIVDSHGTEVMVHVGINTVKNGGLGFEAHVVQGQEIKAGDKLVTVDVARLVSEKLNPNVILVVTNDSQFKKITNLAREVKPKDVICVLKK</sequence>
<organism evidence="14 15">
    <name type="scientific">Mycoplasmopsis pullorum</name>
    <dbReference type="NCBI Taxonomy" id="48003"/>
    <lineage>
        <taxon>Bacteria</taxon>
        <taxon>Bacillati</taxon>
        <taxon>Mycoplasmatota</taxon>
        <taxon>Mycoplasmoidales</taxon>
        <taxon>Metamycoplasmataceae</taxon>
        <taxon>Mycoplasmopsis</taxon>
    </lineage>
</organism>
<evidence type="ECO:0000256" key="5">
    <source>
        <dbReference type="ARBA" id="ARBA00022679"/>
    </source>
</evidence>
<keyword evidence="15" id="KW-1185">Reference proteome</keyword>
<dbReference type="InterPro" id="IPR036878">
    <property type="entry name" value="Glu_permease_IIB"/>
</dbReference>
<keyword evidence="3" id="KW-1003">Cell membrane</keyword>
<evidence type="ECO:0000256" key="1">
    <source>
        <dbReference type="ARBA" id="ARBA00004496"/>
    </source>
</evidence>
<keyword evidence="6" id="KW-0598">Phosphotransferase system</keyword>
<evidence type="ECO:0000256" key="2">
    <source>
        <dbReference type="ARBA" id="ARBA00022448"/>
    </source>
</evidence>
<dbReference type="GO" id="GO:0008982">
    <property type="term" value="F:protein-N(PI)-phosphohistidine-sugar phosphotransferase activity"/>
    <property type="evidence" value="ECO:0007669"/>
    <property type="project" value="InterPro"/>
</dbReference>
<evidence type="ECO:0000256" key="3">
    <source>
        <dbReference type="ARBA" id="ARBA00022475"/>
    </source>
</evidence>
<dbReference type="GO" id="GO:0016301">
    <property type="term" value="F:kinase activity"/>
    <property type="evidence" value="ECO:0007669"/>
    <property type="project" value="UniProtKB-KW"/>
</dbReference>
<dbReference type="InterPro" id="IPR001996">
    <property type="entry name" value="PTS_IIB_1"/>
</dbReference>
<dbReference type="GO" id="GO:0005737">
    <property type="term" value="C:cytoplasm"/>
    <property type="evidence" value="ECO:0007669"/>
    <property type="project" value="UniProtKB-SubCell"/>
</dbReference>